<proteinExistence type="predicted"/>
<feature type="repeat" description="ANK" evidence="3">
    <location>
        <begin position="1156"/>
        <end position="1188"/>
    </location>
</feature>
<feature type="repeat" description="ANK" evidence="3">
    <location>
        <begin position="1120"/>
        <end position="1152"/>
    </location>
</feature>
<feature type="repeat" description="ANK" evidence="3">
    <location>
        <begin position="1223"/>
        <end position="1255"/>
    </location>
</feature>
<protein>
    <recommendedName>
        <fullName evidence="6">Nephrocystin 3-like N-terminal domain-containing protein</fullName>
    </recommendedName>
</protein>
<evidence type="ECO:0000256" key="5">
    <source>
        <dbReference type="SAM" id="MobiDB-lite"/>
    </source>
</evidence>
<feature type="region of interest" description="Disordered" evidence="5">
    <location>
        <begin position="2112"/>
        <end position="2157"/>
    </location>
</feature>
<dbReference type="Proteomes" id="UP001265746">
    <property type="component" value="Unassembled WGS sequence"/>
</dbReference>
<feature type="repeat" description="ANK" evidence="3">
    <location>
        <begin position="1507"/>
        <end position="1539"/>
    </location>
</feature>
<feature type="repeat" description="ANK" evidence="3">
    <location>
        <begin position="1573"/>
        <end position="1605"/>
    </location>
</feature>
<evidence type="ECO:0000259" key="6">
    <source>
        <dbReference type="Pfam" id="PF24883"/>
    </source>
</evidence>
<accession>A0AAD9SJN3</accession>
<feature type="region of interest" description="Disordered" evidence="5">
    <location>
        <begin position="1986"/>
        <end position="2048"/>
    </location>
</feature>
<feature type="compositionally biased region" description="Polar residues" evidence="5">
    <location>
        <begin position="2116"/>
        <end position="2144"/>
    </location>
</feature>
<feature type="compositionally biased region" description="Low complexity" evidence="5">
    <location>
        <begin position="2033"/>
        <end position="2045"/>
    </location>
</feature>
<dbReference type="EMBL" id="JAUJFL010000002">
    <property type="protein sequence ID" value="KAK2609906.1"/>
    <property type="molecule type" value="Genomic_DNA"/>
</dbReference>
<comment type="caution">
    <text evidence="7">The sequence shown here is derived from an EMBL/GenBank/DDBJ whole genome shotgun (WGS) entry which is preliminary data.</text>
</comment>
<dbReference type="PRINTS" id="PR01415">
    <property type="entry name" value="ANKYRIN"/>
</dbReference>
<feature type="repeat" description="ANK" evidence="3">
    <location>
        <begin position="953"/>
        <end position="985"/>
    </location>
</feature>
<dbReference type="PANTHER" id="PTHR24198">
    <property type="entry name" value="ANKYRIN REPEAT AND PROTEIN KINASE DOMAIN-CONTAINING PROTEIN"/>
    <property type="match status" value="1"/>
</dbReference>
<gene>
    <name evidence="7" type="ORF">N8I77_003376</name>
</gene>
<dbReference type="InterPro" id="IPR056884">
    <property type="entry name" value="NPHP3-like_N"/>
</dbReference>
<dbReference type="Gene3D" id="1.25.40.20">
    <property type="entry name" value="Ankyrin repeat-containing domain"/>
    <property type="match status" value="3"/>
</dbReference>
<feature type="repeat" description="ANK" evidence="3">
    <location>
        <begin position="1054"/>
        <end position="1086"/>
    </location>
</feature>
<evidence type="ECO:0000313" key="7">
    <source>
        <dbReference type="EMBL" id="KAK2609906.1"/>
    </source>
</evidence>
<feature type="domain" description="Nephrocystin 3-like N-terminal" evidence="6">
    <location>
        <begin position="447"/>
        <end position="547"/>
    </location>
</feature>
<dbReference type="PANTHER" id="PTHR24198:SF165">
    <property type="entry name" value="ANKYRIN REPEAT-CONTAINING PROTEIN-RELATED"/>
    <property type="match status" value="1"/>
</dbReference>
<evidence type="ECO:0000313" key="8">
    <source>
        <dbReference type="Proteomes" id="UP001265746"/>
    </source>
</evidence>
<feature type="repeat" description="ANK" evidence="3">
    <location>
        <begin position="1540"/>
        <end position="1572"/>
    </location>
</feature>
<dbReference type="Pfam" id="PF12796">
    <property type="entry name" value="Ank_2"/>
    <property type="match status" value="5"/>
</dbReference>
<reference evidence="7" key="1">
    <citation type="submission" date="2023-06" db="EMBL/GenBank/DDBJ databases">
        <authorList>
            <person name="Noh H."/>
        </authorList>
    </citation>
    <scope>NUCLEOTIDE SEQUENCE</scope>
    <source>
        <strain evidence="7">DUCC20226</strain>
    </source>
</reference>
<evidence type="ECO:0000256" key="2">
    <source>
        <dbReference type="ARBA" id="ARBA00023043"/>
    </source>
</evidence>
<dbReference type="Pfam" id="PF13637">
    <property type="entry name" value="Ank_4"/>
    <property type="match status" value="1"/>
</dbReference>
<dbReference type="PROSITE" id="PS50297">
    <property type="entry name" value="ANK_REP_REGION"/>
    <property type="match status" value="9"/>
</dbReference>
<dbReference type="InterPro" id="IPR002110">
    <property type="entry name" value="Ankyrin_rpt"/>
</dbReference>
<feature type="repeat" description="ANK" evidence="3">
    <location>
        <begin position="1406"/>
        <end position="1438"/>
    </location>
</feature>
<dbReference type="SUPFAM" id="SSF48403">
    <property type="entry name" value="Ankyrin repeat"/>
    <property type="match status" value="3"/>
</dbReference>
<keyword evidence="8" id="KW-1185">Reference proteome</keyword>
<keyword evidence="1" id="KW-0677">Repeat</keyword>
<sequence>MASNEAISRWTDHVNTLSEEQRQMFLREDPGDDLVTYAKAVDSIIDDKLKASKVVRATKWIEPLVGFVEMCRPLTDSLGGIYPPAGLVLGGVFAALTVTKRVVKYQEALVQFLAKVMGSLGQLNKFKAAFPDTPEIQTGLVDVFDIILQICAQASTLFLDHRGKEKSSSRLFWRSFEKDFGEWKQILDISIETFDRTIQLVSGQKLGHLQEAQMMGLRMQLDTYRTIHKNETRRLYEENERELRQIQRDQDEKRTSLLAWLSSLSFQTTHNSILATTLEETGRWLLHHETYISWRAKSREALLWVHGKHGSGKTHLATRVIEELRLLCQETNAASDNNDVNDRGDYASALTTDNHENFLHTQSAEPHAALVVWQGHQRPETAVESSSDNANWSSLAGFDGHRSLASETPLPFNRTALAYIYCSSQQVQKSDKLKTGRGVQPAGWYDTTGLLGCLLKQLYQFLPRDQDVLALRNLCFEMRADQPSREDIMNGIKSVISMFSQTFIVVDGLDECSGVSSLEFDRFCNFLASLANLSIKGPSANVLIFSRPGYQAITIATHDCPSIEVDQGANAEDISLFIDDRSGELTRDLASLKEIQDHLLNSADGMFLWVSLVIDSIKQERTAKKMKAAARNMPRGLTGAYADALKRIIATEPSIRHMALKALLWTANSKKPLSKSQLLEVLAIEDGMSSIGTDERLDDDIPLTKDCADLLILKDGQYMLLHPSLGEFLRGLSNNNLEGLSDYRDLQNEAPRILTNDCLTYLNFDSFARGPMPTESSLKALFQTHPFLQYAGVFWGDHLREALDRDATNLGQGYRHLLQPQMSRDLLHQIYLIFSNQEAATFPFPPGTTPLHMLSIFGLHQLVGVYSGAEVDIDQPDGFGNFPVDYAAQNGHRAMTKKILDEHMSRTPEIGQGGHRRCNSRSWLMGTIVYQHWTDLMVILLELGHSTAETGKLSPTALHLASEYGHTDMVERLLLFGAQPNTRDAVGHTPLMMAAQRKHVEAISLLLDHGADVRCRGHDGLTALHIVSSLRNGDEDLLAALLGKGGNIEAKTSWAETPLHFASAFGSERLVSFLLDRGAEKEAKRKDGMTALLIASRWGRSDAVRLLLARGADIMAISRRSSTALHQAAASGDVETISVLLGVPAGRNLLNWQDSEGFTPLCAAASMGSTACAVKLLDERANINLATSIGGTPLLIALSKGHRHLASLLVGSYNANPHHADCGGLTAMHMAAILGHAEDIQMLLSWSVEASTRDENGRSPLHHAIARGNVKFVEGYIRFVPAENVLERQKDSEPLEWKPALGLWRSEDGDLAIHRAVAFGKIDCVRYLCNAEVINVPGANGKTPLHYAAIANDPAMVKYLLEHGADVNGGQSSELSPLIEALTSESEEMANILLDWGASVESIGGKRWRPLHYATAEGRIRLTDRLLNSGCEPNPQTDEGETPFFLACNNNHTEVISLFLARGIGNVTIQSCAGSTYAHITAYRGREDVLERLLQMDKSIIFKTDWAGFDPLSIAAYYGESAVAQLLIGHGASPDGPVNTQMTPLALAADDGNVTVVDLLLRAGAKVDKTGAMLRTPLMWAVASGSVKTAHHLLKAGANPFLRDDLGLSAFDLAFGQPAMNIILNPWHKPLDGIYSHRDAQIHILLQFVSRTAKILACMTEQRSSFENCLLDMSLVHIWTLQHALLILTGLHEAVQITAPESASMTNRFDSCRHAQIEDARTAVPVRKGEIIGDLKLLFCDLDAKDTCCFCYQKLDRDFYVCSLCRKHCCSQCQHFLSFLSLQERLEDFGQLRRLEIEVEAVLKSLRPIIHLDARVLGRVISQGTKMQHWVIQRSEDYWRMRRSRKFYNHLQQDDFIGWEAVHIMGLILALSSRQAASEVGSPDSKHDENMEDNWRELTVRWHDLFAFHNITNGAKSFCVHHCEKFLKVPRHHGNAALDSSGRLSVKFFNFLARKYETAMDSGIDTIRSLQWSCFSGNVVEDLEGQRSPSFRAERAARDPNSIDKDFKNGPYGEVHTDKVKENSPDVSDDSSTESSESTVVSQSSEIEDETAIDIEDLLDHLLGKRNSLVKQGHLTEEDEVVLNTAWNMAQAIVYQDTPRPSLKDICDQGAGYYTAPSTPASSDGGSPSINVPSSYGTPRSISPVSLILDRDEQNTG</sequence>
<feature type="repeat" description="ANK" evidence="3">
    <location>
        <begin position="1019"/>
        <end position="1053"/>
    </location>
</feature>
<dbReference type="SMART" id="SM00248">
    <property type="entry name" value="ANK"/>
    <property type="match status" value="20"/>
</dbReference>
<evidence type="ECO:0000256" key="4">
    <source>
        <dbReference type="SAM" id="Coils"/>
    </source>
</evidence>
<feature type="repeat" description="ANK" evidence="3">
    <location>
        <begin position="1087"/>
        <end position="1119"/>
    </location>
</feature>
<feature type="compositionally biased region" description="Basic and acidic residues" evidence="5">
    <location>
        <begin position="2015"/>
        <end position="2024"/>
    </location>
</feature>
<feature type="repeat" description="ANK" evidence="3">
    <location>
        <begin position="986"/>
        <end position="1018"/>
    </location>
</feature>
<feature type="coiled-coil region" evidence="4">
    <location>
        <begin position="229"/>
        <end position="256"/>
    </location>
</feature>
<dbReference type="InterPro" id="IPR036770">
    <property type="entry name" value="Ankyrin_rpt-contain_sf"/>
</dbReference>
<dbReference type="Pfam" id="PF24883">
    <property type="entry name" value="NPHP3_N"/>
    <property type="match status" value="2"/>
</dbReference>
<keyword evidence="4" id="KW-0175">Coiled coil</keyword>
<evidence type="ECO:0000256" key="1">
    <source>
        <dbReference type="ARBA" id="ARBA00022737"/>
    </source>
</evidence>
<evidence type="ECO:0000256" key="3">
    <source>
        <dbReference type="PROSITE-ProRule" id="PRU00023"/>
    </source>
</evidence>
<feature type="compositionally biased region" description="Basic and acidic residues" evidence="5">
    <location>
        <begin position="1992"/>
        <end position="2008"/>
    </location>
</feature>
<dbReference type="PROSITE" id="PS50088">
    <property type="entry name" value="ANK_REPEAT"/>
    <property type="match status" value="14"/>
</dbReference>
<feature type="repeat" description="ANK" evidence="3">
    <location>
        <begin position="1340"/>
        <end position="1372"/>
    </location>
</feature>
<feature type="repeat" description="ANK" evidence="3">
    <location>
        <begin position="1439"/>
        <end position="1463"/>
    </location>
</feature>
<feature type="domain" description="Nephrocystin 3-like N-terminal" evidence="6">
    <location>
        <begin position="281"/>
        <end position="332"/>
    </location>
</feature>
<name>A0AAD9SJN3_PHOAM</name>
<keyword evidence="2 3" id="KW-0040">ANK repeat</keyword>
<organism evidence="7 8">
    <name type="scientific">Phomopsis amygdali</name>
    <name type="common">Fusicoccum amygdali</name>
    <dbReference type="NCBI Taxonomy" id="1214568"/>
    <lineage>
        <taxon>Eukaryota</taxon>
        <taxon>Fungi</taxon>
        <taxon>Dikarya</taxon>
        <taxon>Ascomycota</taxon>
        <taxon>Pezizomycotina</taxon>
        <taxon>Sordariomycetes</taxon>
        <taxon>Sordariomycetidae</taxon>
        <taxon>Diaporthales</taxon>
        <taxon>Diaporthaceae</taxon>
        <taxon>Diaporthe</taxon>
    </lineage>
</organism>